<dbReference type="EMBL" id="JAFNEN010000024">
    <property type="protein sequence ID" value="KAG8199760.1"/>
    <property type="molecule type" value="Genomic_DNA"/>
</dbReference>
<protein>
    <submittedName>
        <fullName evidence="1">Uncharacterized protein</fullName>
    </submittedName>
</protein>
<dbReference type="AlphaFoldDB" id="A0AAV6VUH2"/>
<name>A0AAV6VUH2_9ARAC</name>
<organism evidence="1 2">
    <name type="scientific">Oedothorax gibbosus</name>
    <dbReference type="NCBI Taxonomy" id="931172"/>
    <lineage>
        <taxon>Eukaryota</taxon>
        <taxon>Metazoa</taxon>
        <taxon>Ecdysozoa</taxon>
        <taxon>Arthropoda</taxon>
        <taxon>Chelicerata</taxon>
        <taxon>Arachnida</taxon>
        <taxon>Araneae</taxon>
        <taxon>Araneomorphae</taxon>
        <taxon>Entelegynae</taxon>
        <taxon>Araneoidea</taxon>
        <taxon>Linyphiidae</taxon>
        <taxon>Erigoninae</taxon>
        <taxon>Oedothorax</taxon>
    </lineage>
</organism>
<reference evidence="1 2" key="1">
    <citation type="journal article" date="2022" name="Nat. Ecol. Evol.">
        <title>A masculinizing supergene underlies an exaggerated male reproductive morph in a spider.</title>
        <authorList>
            <person name="Hendrickx F."/>
            <person name="De Corte Z."/>
            <person name="Sonet G."/>
            <person name="Van Belleghem S.M."/>
            <person name="Kostlbacher S."/>
            <person name="Vangestel C."/>
        </authorList>
    </citation>
    <scope>NUCLEOTIDE SEQUENCE [LARGE SCALE GENOMIC DNA]</scope>
    <source>
        <strain evidence="1">W744_W776</strain>
    </source>
</reference>
<dbReference type="Proteomes" id="UP000827092">
    <property type="component" value="Unassembled WGS sequence"/>
</dbReference>
<evidence type="ECO:0000313" key="2">
    <source>
        <dbReference type="Proteomes" id="UP000827092"/>
    </source>
</evidence>
<comment type="caution">
    <text evidence="1">The sequence shown here is derived from an EMBL/GenBank/DDBJ whole genome shotgun (WGS) entry which is preliminary data.</text>
</comment>
<proteinExistence type="predicted"/>
<evidence type="ECO:0000313" key="1">
    <source>
        <dbReference type="EMBL" id="KAG8199760.1"/>
    </source>
</evidence>
<accession>A0AAV6VUH2</accession>
<keyword evidence="2" id="KW-1185">Reference proteome</keyword>
<sequence length="80" mass="9324">MHSSENPRTPFRKQQQFAYFLGQRFASMKSNQQDRYRNIEIRTGSPISAIPDINPSISRGKWIASQEEDSFYKNGFCSFV</sequence>
<gene>
    <name evidence="1" type="ORF">JTE90_000853</name>
</gene>